<evidence type="ECO:0000313" key="3">
    <source>
        <dbReference type="RefSeq" id="XP_032345518.1"/>
    </source>
</evidence>
<dbReference type="RefSeq" id="XP_032345518.1">
    <property type="nucleotide sequence ID" value="XM_032489627.1"/>
</dbReference>
<name>A0A8B8TUE8_CAMFR</name>
<protein>
    <submittedName>
        <fullName evidence="3">Testis-expressed protein 54-like</fullName>
    </submittedName>
</protein>
<feature type="region of interest" description="Disordered" evidence="1">
    <location>
        <begin position="50"/>
        <end position="84"/>
    </location>
</feature>
<feature type="compositionally biased region" description="Basic and acidic residues" evidence="1">
    <location>
        <begin position="126"/>
        <end position="139"/>
    </location>
</feature>
<evidence type="ECO:0000256" key="1">
    <source>
        <dbReference type="SAM" id="MobiDB-lite"/>
    </source>
</evidence>
<feature type="compositionally biased region" description="Acidic residues" evidence="1">
    <location>
        <begin position="63"/>
        <end position="77"/>
    </location>
</feature>
<dbReference type="AlphaFoldDB" id="A0A8B8TUE8"/>
<accession>A0A8B8TUE8</accession>
<sequence>MGERKEGSLLPELGWREYLTSQKQDREPASWRGWRSAGLRVAMGCCQDKDFKTSEEQTKEAGSDEAEEGTEGVDADSENQRNRRSNESLLITVLWRRLSIFSRRGSSRSNKRQSGQGQKQAGVFQECKRKGILKEPEKG</sequence>
<keyword evidence="2" id="KW-1185">Reference proteome</keyword>
<dbReference type="KEGG" id="cfr:116666507"/>
<proteinExistence type="predicted"/>
<feature type="region of interest" description="Disordered" evidence="1">
    <location>
        <begin position="104"/>
        <end position="139"/>
    </location>
</feature>
<gene>
    <name evidence="3" type="primary">LOC116666507</name>
</gene>
<feature type="compositionally biased region" description="Basic and acidic residues" evidence="1">
    <location>
        <begin position="50"/>
        <end position="62"/>
    </location>
</feature>
<dbReference type="Proteomes" id="UP000694856">
    <property type="component" value="Chromosome 10"/>
</dbReference>
<evidence type="ECO:0000313" key="2">
    <source>
        <dbReference type="Proteomes" id="UP000694856"/>
    </source>
</evidence>
<reference evidence="3" key="1">
    <citation type="submission" date="2025-08" db="UniProtKB">
        <authorList>
            <consortium name="RefSeq"/>
        </authorList>
    </citation>
    <scope>IDENTIFICATION</scope>
    <source>
        <tissue evidence="3">Ear skin</tissue>
    </source>
</reference>
<dbReference type="GeneID" id="116666507"/>
<organism evidence="2 3">
    <name type="scientific">Camelus ferus</name>
    <name type="common">Wild bactrian camel</name>
    <name type="synonym">Camelus bactrianus ferus</name>
    <dbReference type="NCBI Taxonomy" id="419612"/>
    <lineage>
        <taxon>Eukaryota</taxon>
        <taxon>Metazoa</taxon>
        <taxon>Chordata</taxon>
        <taxon>Craniata</taxon>
        <taxon>Vertebrata</taxon>
        <taxon>Euteleostomi</taxon>
        <taxon>Mammalia</taxon>
        <taxon>Eutheria</taxon>
        <taxon>Laurasiatheria</taxon>
        <taxon>Artiodactyla</taxon>
        <taxon>Tylopoda</taxon>
        <taxon>Camelidae</taxon>
        <taxon>Camelus</taxon>
    </lineage>
</organism>